<reference evidence="3" key="1">
    <citation type="journal article" date="2023" name="Insect Mol. Biol.">
        <title>Genome sequencing provides insights into the evolution of gene families encoding plant cell wall-degrading enzymes in longhorned beetles.</title>
        <authorList>
            <person name="Shin N.R."/>
            <person name="Okamura Y."/>
            <person name="Kirsch R."/>
            <person name="Pauchet Y."/>
        </authorList>
    </citation>
    <scope>NUCLEOTIDE SEQUENCE</scope>
    <source>
        <strain evidence="3">MMC_N1</strain>
    </source>
</reference>
<protein>
    <recommendedName>
        <fullName evidence="5">DUF4794 domain-containing protein</fullName>
    </recommendedName>
</protein>
<evidence type="ECO:0008006" key="5">
    <source>
        <dbReference type="Google" id="ProtNLM"/>
    </source>
</evidence>
<gene>
    <name evidence="3" type="ORF">NQ317_007246</name>
</gene>
<dbReference type="Proteomes" id="UP001162164">
    <property type="component" value="Unassembled WGS sequence"/>
</dbReference>
<sequence length="207" mass="22358">MLCKIIISLAVGITGIIAEPPRFQRQQTPSRWQPTGPGFQRQTVEGPSPAPSYGPPPTPSYGPPTAPSYGPPPASTSSYGPPPAPSYGPPPAPTYGPPPASYGPPPEGATTEVSITTTNLPETTENPDLSENEESGNSDSGVETLTKREQGVYYIYHPDGLLQRVVYKTRDDEKNMAFNAQLKYENVQPIKGPIFTYDPKTLVFRKL</sequence>
<proteinExistence type="predicted"/>
<evidence type="ECO:0000313" key="4">
    <source>
        <dbReference type="Proteomes" id="UP001162164"/>
    </source>
</evidence>
<dbReference type="EMBL" id="JAPWTJ010000137">
    <property type="protein sequence ID" value="KAJ8982273.1"/>
    <property type="molecule type" value="Genomic_DNA"/>
</dbReference>
<evidence type="ECO:0000256" key="1">
    <source>
        <dbReference type="SAM" id="MobiDB-lite"/>
    </source>
</evidence>
<evidence type="ECO:0000256" key="2">
    <source>
        <dbReference type="SAM" id="SignalP"/>
    </source>
</evidence>
<feature type="compositionally biased region" description="Pro residues" evidence="1">
    <location>
        <begin position="48"/>
        <end position="107"/>
    </location>
</feature>
<keyword evidence="2" id="KW-0732">Signal</keyword>
<feature type="chain" id="PRO_5046261290" description="DUF4794 domain-containing protein" evidence="2">
    <location>
        <begin position="19"/>
        <end position="207"/>
    </location>
</feature>
<feature type="signal peptide" evidence="2">
    <location>
        <begin position="1"/>
        <end position="18"/>
    </location>
</feature>
<comment type="caution">
    <text evidence="3">The sequence shown here is derived from an EMBL/GenBank/DDBJ whole genome shotgun (WGS) entry which is preliminary data.</text>
</comment>
<organism evidence="3 4">
    <name type="scientific">Molorchus minor</name>
    <dbReference type="NCBI Taxonomy" id="1323400"/>
    <lineage>
        <taxon>Eukaryota</taxon>
        <taxon>Metazoa</taxon>
        <taxon>Ecdysozoa</taxon>
        <taxon>Arthropoda</taxon>
        <taxon>Hexapoda</taxon>
        <taxon>Insecta</taxon>
        <taxon>Pterygota</taxon>
        <taxon>Neoptera</taxon>
        <taxon>Endopterygota</taxon>
        <taxon>Coleoptera</taxon>
        <taxon>Polyphaga</taxon>
        <taxon>Cucujiformia</taxon>
        <taxon>Chrysomeloidea</taxon>
        <taxon>Cerambycidae</taxon>
        <taxon>Lamiinae</taxon>
        <taxon>Monochamini</taxon>
        <taxon>Molorchus</taxon>
    </lineage>
</organism>
<feature type="region of interest" description="Disordered" evidence="1">
    <location>
        <begin position="22"/>
        <end position="142"/>
    </location>
</feature>
<name>A0ABQ9JW46_9CUCU</name>
<feature type="compositionally biased region" description="Polar residues" evidence="1">
    <location>
        <begin position="24"/>
        <end position="33"/>
    </location>
</feature>
<feature type="compositionally biased region" description="Low complexity" evidence="1">
    <location>
        <begin position="116"/>
        <end position="127"/>
    </location>
</feature>
<keyword evidence="4" id="KW-1185">Reference proteome</keyword>
<accession>A0ABQ9JW46</accession>
<evidence type="ECO:0000313" key="3">
    <source>
        <dbReference type="EMBL" id="KAJ8982273.1"/>
    </source>
</evidence>